<evidence type="ECO:0000313" key="3">
    <source>
        <dbReference type="Proteomes" id="UP001187531"/>
    </source>
</evidence>
<accession>A0AA88INM1</accession>
<organism evidence="2 3">
    <name type="scientific">Artemia franciscana</name>
    <name type="common">Brine shrimp</name>
    <name type="synonym">Artemia sanfranciscana</name>
    <dbReference type="NCBI Taxonomy" id="6661"/>
    <lineage>
        <taxon>Eukaryota</taxon>
        <taxon>Metazoa</taxon>
        <taxon>Ecdysozoa</taxon>
        <taxon>Arthropoda</taxon>
        <taxon>Crustacea</taxon>
        <taxon>Branchiopoda</taxon>
        <taxon>Anostraca</taxon>
        <taxon>Artemiidae</taxon>
        <taxon>Artemia</taxon>
    </lineage>
</organism>
<reference evidence="2" key="1">
    <citation type="submission" date="2023-07" db="EMBL/GenBank/DDBJ databases">
        <title>Chromosome-level genome assembly of Artemia franciscana.</title>
        <authorList>
            <person name="Jo E."/>
        </authorList>
    </citation>
    <scope>NUCLEOTIDE SEQUENCE</scope>
    <source>
        <tissue evidence="2">Whole body</tissue>
    </source>
</reference>
<evidence type="ECO:0000256" key="1">
    <source>
        <dbReference type="SAM" id="SignalP"/>
    </source>
</evidence>
<protein>
    <submittedName>
        <fullName evidence="2">Uncharacterized protein</fullName>
    </submittedName>
</protein>
<dbReference type="InterPro" id="IPR029034">
    <property type="entry name" value="Cystine-knot_cytokine"/>
</dbReference>
<evidence type="ECO:0000313" key="2">
    <source>
        <dbReference type="EMBL" id="KAK2724972.1"/>
    </source>
</evidence>
<dbReference type="Gene3D" id="2.10.90.10">
    <property type="entry name" value="Cystine-knot cytokines"/>
    <property type="match status" value="1"/>
</dbReference>
<keyword evidence="3" id="KW-1185">Reference proteome</keyword>
<comment type="caution">
    <text evidence="2">The sequence shown here is derived from an EMBL/GenBank/DDBJ whole genome shotgun (WGS) entry which is preliminary data.</text>
</comment>
<dbReference type="AlphaFoldDB" id="A0AA88INM1"/>
<keyword evidence="1" id="KW-0732">Signal</keyword>
<dbReference type="SUPFAM" id="SSF57501">
    <property type="entry name" value="Cystine-knot cytokines"/>
    <property type="match status" value="1"/>
</dbReference>
<feature type="chain" id="PRO_5041675522" evidence="1">
    <location>
        <begin position="19"/>
        <end position="156"/>
    </location>
</feature>
<sequence length="156" mass="17519">MKPLPILFIALLALVTQSYLLRNNVYLDEPAFLVGSSQSGNQGAHRAKAPESENCFVSHNHRLKDAGRYASCAFSWTINYDSNRIPSEVVEAKCDKACKLCGPFHECTQIRARMEVWYKDTKSVMPLDYAIACVCALIGFGEKANHYHKPDSLLDY</sequence>
<name>A0AA88INM1_ARTSF</name>
<dbReference type="Proteomes" id="UP001187531">
    <property type="component" value="Unassembled WGS sequence"/>
</dbReference>
<proteinExistence type="predicted"/>
<gene>
    <name evidence="2" type="ORF">QYM36_001428</name>
</gene>
<feature type="signal peptide" evidence="1">
    <location>
        <begin position="1"/>
        <end position="18"/>
    </location>
</feature>
<dbReference type="EMBL" id="JAVRJZ010000003">
    <property type="protein sequence ID" value="KAK2724972.1"/>
    <property type="molecule type" value="Genomic_DNA"/>
</dbReference>